<keyword evidence="6" id="KW-1185">Reference proteome</keyword>
<dbReference type="CDD" id="cd07103">
    <property type="entry name" value="ALDH_F5_SSADH_GabD"/>
    <property type="match status" value="1"/>
</dbReference>
<sequence length="488" mass="51384">MDPEQTRSAISSVPKDLFVGGYWTPAEGNRTMPVENPATGDVLCAVADADRSDAVRAIRAAADAQAAWAATPPRQRSELLRAGYQALLEAQDSLALVISAEVGKPFAQARAEVEYAAEFLRWFAEEAVRVAGSFVHHPENPARRTIVMRRPIGPSLLITPWNFPLAMGTRKIGPALAAGCCVVLKPAPQTPLSALALAEILTRVGVPGGVVNVVPTSAASPIVTEILATGLVRKLSFTGSTAVGKRLLEQCAASVISTSMELGGNAAFMVFDDADIDAAVESAMAAKMRNMGQTCTSANRFYVQAGIAEPFAKRLVERYRGLRMDLQQPALGDVGPLIDGTAIRKVDRLVRDATRRGATVLLGGAAAEGRGHFYPPTVLAGVSPESELCSTEIFGPVAALMTFEDEADVVAHANATEFGLAAYVFTRDLSRALRVSEQLEVGCVGLNTGTISDPTAPFGGVKQSGLGIEGGPDGIKEFLETKTVAVQL</sequence>
<dbReference type="Gene3D" id="3.40.605.10">
    <property type="entry name" value="Aldehyde Dehydrogenase, Chain A, domain 1"/>
    <property type="match status" value="1"/>
</dbReference>
<dbReference type="Proteomes" id="UP001501470">
    <property type="component" value="Unassembled WGS sequence"/>
</dbReference>
<organism evidence="5 6">
    <name type="scientific">Dactylosporangium maewongense</name>
    <dbReference type="NCBI Taxonomy" id="634393"/>
    <lineage>
        <taxon>Bacteria</taxon>
        <taxon>Bacillati</taxon>
        <taxon>Actinomycetota</taxon>
        <taxon>Actinomycetes</taxon>
        <taxon>Micromonosporales</taxon>
        <taxon>Micromonosporaceae</taxon>
        <taxon>Dactylosporangium</taxon>
    </lineage>
</organism>
<dbReference type="PANTHER" id="PTHR43353">
    <property type="entry name" value="SUCCINATE-SEMIALDEHYDE DEHYDROGENASE, MITOCHONDRIAL"/>
    <property type="match status" value="1"/>
</dbReference>
<dbReference type="PROSITE" id="PS00687">
    <property type="entry name" value="ALDEHYDE_DEHYDR_GLU"/>
    <property type="match status" value="1"/>
</dbReference>
<evidence type="ECO:0000256" key="3">
    <source>
        <dbReference type="RuleBase" id="RU003345"/>
    </source>
</evidence>
<gene>
    <name evidence="5" type="ORF">GCM10009827_118220</name>
</gene>
<dbReference type="PANTHER" id="PTHR43353:SF5">
    <property type="entry name" value="SUCCINATE-SEMIALDEHYDE DEHYDROGENASE, MITOCHONDRIAL"/>
    <property type="match status" value="1"/>
</dbReference>
<evidence type="ECO:0000313" key="5">
    <source>
        <dbReference type="EMBL" id="GAA1576784.1"/>
    </source>
</evidence>
<protein>
    <submittedName>
        <fullName evidence="5">NAD-dependent succinate-semialdehyde dehydrogenase</fullName>
    </submittedName>
</protein>
<dbReference type="EMBL" id="BAAAQD010000061">
    <property type="protein sequence ID" value="GAA1576784.1"/>
    <property type="molecule type" value="Genomic_DNA"/>
</dbReference>
<dbReference type="InterPro" id="IPR016161">
    <property type="entry name" value="Ald_DH/histidinol_DH"/>
</dbReference>
<reference evidence="5 6" key="1">
    <citation type="journal article" date="2019" name="Int. J. Syst. Evol. Microbiol.">
        <title>The Global Catalogue of Microorganisms (GCM) 10K type strain sequencing project: providing services to taxonomists for standard genome sequencing and annotation.</title>
        <authorList>
            <consortium name="The Broad Institute Genomics Platform"/>
            <consortium name="The Broad Institute Genome Sequencing Center for Infectious Disease"/>
            <person name="Wu L."/>
            <person name="Ma J."/>
        </authorList>
    </citation>
    <scope>NUCLEOTIDE SEQUENCE [LARGE SCALE GENOMIC DNA]</scope>
    <source>
        <strain evidence="5 6">JCM 15933</strain>
    </source>
</reference>
<dbReference type="InterPro" id="IPR016163">
    <property type="entry name" value="Ald_DH_C"/>
</dbReference>
<feature type="domain" description="Aldehyde dehydrogenase" evidence="4">
    <location>
        <begin position="23"/>
        <end position="484"/>
    </location>
</feature>
<evidence type="ECO:0000256" key="2">
    <source>
        <dbReference type="PROSITE-ProRule" id="PRU10007"/>
    </source>
</evidence>
<dbReference type="InterPro" id="IPR050740">
    <property type="entry name" value="Aldehyde_DH_Superfamily"/>
</dbReference>
<evidence type="ECO:0000256" key="1">
    <source>
        <dbReference type="ARBA" id="ARBA00023002"/>
    </source>
</evidence>
<dbReference type="SUPFAM" id="SSF53720">
    <property type="entry name" value="ALDH-like"/>
    <property type="match status" value="1"/>
</dbReference>
<dbReference type="InterPro" id="IPR015590">
    <property type="entry name" value="Aldehyde_DH_dom"/>
</dbReference>
<evidence type="ECO:0000313" key="6">
    <source>
        <dbReference type="Proteomes" id="UP001501470"/>
    </source>
</evidence>
<comment type="similarity">
    <text evidence="3">Belongs to the aldehyde dehydrogenase family.</text>
</comment>
<comment type="caution">
    <text evidence="5">The sequence shown here is derived from an EMBL/GenBank/DDBJ whole genome shotgun (WGS) entry which is preliminary data.</text>
</comment>
<dbReference type="InterPro" id="IPR016162">
    <property type="entry name" value="Ald_DH_N"/>
</dbReference>
<proteinExistence type="inferred from homology"/>
<name>A0ABN2DJR9_9ACTN</name>
<dbReference type="RefSeq" id="WP_344515647.1">
    <property type="nucleotide sequence ID" value="NZ_BAAAQD010000061.1"/>
</dbReference>
<dbReference type="InterPro" id="IPR029510">
    <property type="entry name" value="Ald_DH_CS_GLU"/>
</dbReference>
<keyword evidence="1 3" id="KW-0560">Oxidoreductase</keyword>
<dbReference type="Pfam" id="PF00171">
    <property type="entry name" value="Aldedh"/>
    <property type="match status" value="1"/>
</dbReference>
<dbReference type="Gene3D" id="3.40.309.10">
    <property type="entry name" value="Aldehyde Dehydrogenase, Chain A, domain 2"/>
    <property type="match status" value="1"/>
</dbReference>
<feature type="active site" evidence="2">
    <location>
        <position position="261"/>
    </location>
</feature>
<evidence type="ECO:0000259" key="4">
    <source>
        <dbReference type="Pfam" id="PF00171"/>
    </source>
</evidence>
<accession>A0ABN2DJR9</accession>